<proteinExistence type="inferred from homology"/>
<dbReference type="PANTHER" id="PTHR44329:SF214">
    <property type="entry name" value="PROTEIN KINASE DOMAIN-CONTAINING PROTEIN"/>
    <property type="match status" value="1"/>
</dbReference>
<dbReference type="AlphaFoldDB" id="A0A8J4BZU2"/>
<evidence type="ECO:0000256" key="5">
    <source>
        <dbReference type="ARBA" id="ARBA00022840"/>
    </source>
</evidence>
<feature type="binding site" evidence="7">
    <location>
        <position position="301"/>
    </location>
    <ligand>
        <name>Mg(2+)</name>
        <dbReference type="ChEBI" id="CHEBI:18420"/>
    </ligand>
</feature>
<dbReference type="InterPro" id="IPR008271">
    <property type="entry name" value="Ser/Thr_kinase_AS"/>
</dbReference>
<evidence type="ECO:0000256" key="1">
    <source>
        <dbReference type="ARBA" id="ARBA00022527"/>
    </source>
</evidence>
<organism evidence="12 13">
    <name type="scientific">Volvox africanus</name>
    <dbReference type="NCBI Taxonomy" id="51714"/>
    <lineage>
        <taxon>Eukaryota</taxon>
        <taxon>Viridiplantae</taxon>
        <taxon>Chlorophyta</taxon>
        <taxon>core chlorophytes</taxon>
        <taxon>Chlorophyceae</taxon>
        <taxon>CS clade</taxon>
        <taxon>Chlamydomonadales</taxon>
        <taxon>Volvocaceae</taxon>
        <taxon>Volvox</taxon>
    </lineage>
</organism>
<dbReference type="InterPro" id="IPR017441">
    <property type="entry name" value="Protein_kinase_ATP_BS"/>
</dbReference>
<dbReference type="EMBL" id="BNCO01000126">
    <property type="protein sequence ID" value="GIL68708.1"/>
    <property type="molecule type" value="Genomic_DNA"/>
</dbReference>
<dbReference type="Gene3D" id="1.10.510.10">
    <property type="entry name" value="Transferase(Phosphotransferase) domain 1"/>
    <property type="match status" value="1"/>
</dbReference>
<keyword evidence="5 8" id="KW-0067">ATP-binding</keyword>
<feature type="region of interest" description="Disordered" evidence="10">
    <location>
        <begin position="8"/>
        <end position="66"/>
    </location>
</feature>
<protein>
    <recommendedName>
        <fullName evidence="11">Protein kinase domain-containing protein</fullName>
    </recommendedName>
</protein>
<evidence type="ECO:0000256" key="7">
    <source>
        <dbReference type="PIRSR" id="PIRSR000615-3"/>
    </source>
</evidence>
<evidence type="ECO:0000256" key="4">
    <source>
        <dbReference type="ARBA" id="ARBA00022777"/>
    </source>
</evidence>
<evidence type="ECO:0000256" key="10">
    <source>
        <dbReference type="SAM" id="MobiDB-lite"/>
    </source>
</evidence>
<evidence type="ECO:0000256" key="3">
    <source>
        <dbReference type="ARBA" id="ARBA00022741"/>
    </source>
</evidence>
<feature type="compositionally biased region" description="Polar residues" evidence="10">
    <location>
        <begin position="16"/>
        <end position="39"/>
    </location>
</feature>
<dbReference type="GO" id="GO:0005524">
    <property type="term" value="F:ATP binding"/>
    <property type="evidence" value="ECO:0007669"/>
    <property type="project" value="UniProtKB-UniRule"/>
</dbReference>
<feature type="domain" description="Protein kinase" evidence="11">
    <location>
        <begin position="90"/>
        <end position="449"/>
    </location>
</feature>
<keyword evidence="4" id="KW-0418">Kinase</keyword>
<accession>A0A8J4BZU2</accession>
<name>A0A8J4BZU2_9CHLO</name>
<dbReference type="InterPro" id="IPR011009">
    <property type="entry name" value="Kinase-like_dom_sf"/>
</dbReference>
<feature type="region of interest" description="Disordered" evidence="10">
    <location>
        <begin position="445"/>
        <end position="485"/>
    </location>
</feature>
<dbReference type="Pfam" id="PF07714">
    <property type="entry name" value="PK_Tyr_Ser-Thr"/>
    <property type="match status" value="2"/>
</dbReference>
<dbReference type="SMART" id="SM00220">
    <property type="entry name" value="S_TKc"/>
    <property type="match status" value="1"/>
</dbReference>
<evidence type="ECO:0000256" key="6">
    <source>
        <dbReference type="PIRSR" id="PIRSR000615-1"/>
    </source>
</evidence>
<sequence>MLPGIFSCFRQRPEASDTQATQAQENTLSDDNADQQASQPARDVSEAASSGAGPPAAGPSSRRGEVTPQVTLPIASAVHECSPFELMDGLQLNFPLGRGTFGRVLKGTWHGTAVAVKIIVTPAINHMTLRETHLGPQLQHPHIVQTYATRCARLTHELFDHMEAHMNQQSGSFEGMVLGHGSRSTTLESSRQLQPLSLTEISGDGFGDPEAALRGDPILAMYGILFSMQAAVGHWATFVIMEYCDMKTLHNAIAKGLFIANSSWSQRVAHRALLRTAAEIARGMLHLHTAGVVHGDLKPTNVLLRSGLSDRRGFTSKVADFGAAHVLPAEVRSTNAITWGTVPYMAPEHLSAGRISRATDVHSFGVVLWEMLTQQSPYSGMQPGEVARGISDGTLELTWPLGLQPPMDAVVALGRRCTSRDPAGRPGFQEVMLELVRLEGLLRNNHPHHQQPQQQLQQQQPQQQLQQQQPQQQLQQQQQEQQQQQ</sequence>
<feature type="compositionally biased region" description="Low complexity" evidence="10">
    <location>
        <begin position="450"/>
        <end position="485"/>
    </location>
</feature>
<evidence type="ECO:0000313" key="12">
    <source>
        <dbReference type="EMBL" id="GIL68708.1"/>
    </source>
</evidence>
<keyword evidence="1 9" id="KW-0723">Serine/threonine-protein kinase</keyword>
<dbReference type="InterPro" id="IPR051681">
    <property type="entry name" value="Ser/Thr_Kinases-Pseudokinases"/>
</dbReference>
<feature type="binding site" evidence="7">
    <location>
        <position position="320"/>
    </location>
    <ligand>
        <name>Mg(2+)</name>
        <dbReference type="ChEBI" id="CHEBI:18420"/>
    </ligand>
</feature>
<feature type="binding site" evidence="8">
    <location>
        <position position="117"/>
    </location>
    <ligand>
        <name>ATP</name>
        <dbReference type="ChEBI" id="CHEBI:30616"/>
    </ligand>
</feature>
<feature type="active site" description="Proton acceptor" evidence="6">
    <location>
        <position position="296"/>
    </location>
</feature>
<evidence type="ECO:0000313" key="13">
    <source>
        <dbReference type="Proteomes" id="UP000747399"/>
    </source>
</evidence>
<dbReference type="PROSITE" id="PS00107">
    <property type="entry name" value="PROTEIN_KINASE_ATP"/>
    <property type="match status" value="1"/>
</dbReference>
<dbReference type="Gene3D" id="3.30.200.20">
    <property type="entry name" value="Phosphorylase Kinase, domain 1"/>
    <property type="match status" value="1"/>
</dbReference>
<comment type="similarity">
    <text evidence="9">Belongs to the protein kinase superfamily.</text>
</comment>
<keyword evidence="2" id="KW-0808">Transferase</keyword>
<dbReference type="PROSITE" id="PS00108">
    <property type="entry name" value="PROTEIN_KINASE_ST"/>
    <property type="match status" value="1"/>
</dbReference>
<keyword evidence="3 8" id="KW-0547">Nucleotide-binding</keyword>
<evidence type="ECO:0000256" key="9">
    <source>
        <dbReference type="RuleBase" id="RU000304"/>
    </source>
</evidence>
<keyword evidence="7" id="KW-0460">Magnesium</keyword>
<comment type="caution">
    <text evidence="12">The sequence shown here is derived from an EMBL/GenBank/DDBJ whole genome shotgun (WGS) entry which is preliminary data.</text>
</comment>
<keyword evidence="7" id="KW-0479">Metal-binding</keyword>
<feature type="compositionally biased region" description="Low complexity" evidence="10">
    <location>
        <begin position="47"/>
        <end position="61"/>
    </location>
</feature>
<dbReference type="SUPFAM" id="SSF56112">
    <property type="entry name" value="Protein kinase-like (PK-like)"/>
    <property type="match status" value="1"/>
</dbReference>
<evidence type="ECO:0000259" key="11">
    <source>
        <dbReference type="PROSITE" id="PS50011"/>
    </source>
</evidence>
<dbReference type="GO" id="GO:0046872">
    <property type="term" value="F:metal ion binding"/>
    <property type="evidence" value="ECO:0007669"/>
    <property type="project" value="UniProtKB-KW"/>
</dbReference>
<reference evidence="12" key="1">
    <citation type="journal article" date="2021" name="Proc. Natl. Acad. Sci. U.S.A.">
        <title>Three genomes in the algal genus Volvox reveal the fate of a haploid sex-determining region after a transition to homothallism.</title>
        <authorList>
            <person name="Yamamoto K."/>
            <person name="Hamaji T."/>
            <person name="Kawai-Toyooka H."/>
            <person name="Matsuzaki R."/>
            <person name="Takahashi F."/>
            <person name="Nishimura Y."/>
            <person name="Kawachi M."/>
            <person name="Noguchi H."/>
            <person name="Minakuchi Y."/>
            <person name="Umen J.G."/>
            <person name="Toyoda A."/>
            <person name="Nozaki H."/>
        </authorList>
    </citation>
    <scope>NUCLEOTIDE SEQUENCE</scope>
    <source>
        <strain evidence="12">NIES-3780</strain>
    </source>
</reference>
<evidence type="ECO:0000256" key="2">
    <source>
        <dbReference type="ARBA" id="ARBA00022679"/>
    </source>
</evidence>
<gene>
    <name evidence="12" type="ORF">Vafri_21959</name>
</gene>
<evidence type="ECO:0000256" key="8">
    <source>
        <dbReference type="PROSITE-ProRule" id="PRU10141"/>
    </source>
</evidence>
<dbReference type="GO" id="GO:0004674">
    <property type="term" value="F:protein serine/threonine kinase activity"/>
    <property type="evidence" value="ECO:0007669"/>
    <property type="project" value="UniProtKB-KW"/>
</dbReference>
<dbReference type="InterPro" id="IPR001245">
    <property type="entry name" value="Ser-Thr/Tyr_kinase_cat_dom"/>
</dbReference>
<dbReference type="PROSITE" id="PS50011">
    <property type="entry name" value="PROTEIN_KINASE_DOM"/>
    <property type="match status" value="1"/>
</dbReference>
<dbReference type="InterPro" id="IPR000719">
    <property type="entry name" value="Prot_kinase_dom"/>
</dbReference>
<keyword evidence="13" id="KW-1185">Reference proteome</keyword>
<dbReference type="Proteomes" id="UP000747399">
    <property type="component" value="Unassembled WGS sequence"/>
</dbReference>
<dbReference type="PANTHER" id="PTHR44329">
    <property type="entry name" value="SERINE/THREONINE-PROTEIN KINASE TNNI3K-RELATED"/>
    <property type="match status" value="1"/>
</dbReference>